<evidence type="ECO:0000256" key="7">
    <source>
        <dbReference type="ARBA" id="ARBA00022605"/>
    </source>
</evidence>
<evidence type="ECO:0000256" key="10">
    <source>
        <dbReference type="ARBA" id="ARBA00023002"/>
    </source>
</evidence>
<evidence type="ECO:0000256" key="5">
    <source>
        <dbReference type="ARBA" id="ARBA00013101"/>
    </source>
</evidence>
<evidence type="ECO:0000256" key="12">
    <source>
        <dbReference type="ARBA" id="ARBA00023304"/>
    </source>
</evidence>
<keyword evidence="10" id="KW-0560">Oxidoreductase</keyword>
<accession>A0ABQ8GED0</accession>
<keyword evidence="12" id="KW-0100">Branched-chain amino acid biosynthesis</keyword>
<keyword evidence="7" id="KW-0028">Amino-acid biosynthesis</keyword>
<dbReference type="EMBL" id="JAGTJR010000012">
    <property type="protein sequence ID" value="KAH7051092.1"/>
    <property type="molecule type" value="Genomic_DNA"/>
</dbReference>
<keyword evidence="9" id="KW-0460">Magnesium</keyword>
<comment type="caution">
    <text evidence="14">The sequence shown here is derived from an EMBL/GenBank/DDBJ whole genome shotgun (WGS) entry which is preliminary data.</text>
</comment>
<protein>
    <recommendedName>
        <fullName evidence="5">3-isopropylmalate dehydrogenase</fullName>
        <ecNumber evidence="5">1.1.1.85</ecNumber>
    </recommendedName>
</protein>
<dbReference type="InterPro" id="IPR004429">
    <property type="entry name" value="Isopropylmalate_DH"/>
</dbReference>
<dbReference type="PANTHER" id="PTHR42979">
    <property type="entry name" value="3-ISOPROPYLMALATE DEHYDROGENASE"/>
    <property type="match status" value="1"/>
</dbReference>
<dbReference type="Pfam" id="PF00180">
    <property type="entry name" value="Iso_dh"/>
    <property type="match status" value="1"/>
</dbReference>
<evidence type="ECO:0000256" key="8">
    <source>
        <dbReference type="ARBA" id="ARBA00022723"/>
    </source>
</evidence>
<dbReference type="SUPFAM" id="SSF53659">
    <property type="entry name" value="Isocitrate/Isopropylmalate dehydrogenase-like"/>
    <property type="match status" value="1"/>
</dbReference>
<keyword evidence="11" id="KW-0520">NAD</keyword>
<evidence type="ECO:0000256" key="1">
    <source>
        <dbReference type="ARBA" id="ARBA00001936"/>
    </source>
</evidence>
<evidence type="ECO:0000313" key="14">
    <source>
        <dbReference type="EMBL" id="KAH7051092.1"/>
    </source>
</evidence>
<evidence type="ECO:0000256" key="2">
    <source>
        <dbReference type="ARBA" id="ARBA00001946"/>
    </source>
</evidence>
<dbReference type="PANTHER" id="PTHR42979:SF4">
    <property type="entry name" value="3-ISOPROPYLMALATE DEHYDROGENASE"/>
    <property type="match status" value="1"/>
</dbReference>
<evidence type="ECO:0000313" key="15">
    <source>
        <dbReference type="Proteomes" id="UP000774617"/>
    </source>
</evidence>
<proteinExistence type="inferred from homology"/>
<dbReference type="InterPro" id="IPR024084">
    <property type="entry name" value="IsoPropMal-DH-like_dom"/>
</dbReference>
<comment type="subunit">
    <text evidence="4">Homodimer.</text>
</comment>
<dbReference type="SMART" id="SM01329">
    <property type="entry name" value="Iso_dh"/>
    <property type="match status" value="1"/>
</dbReference>
<evidence type="ECO:0000256" key="9">
    <source>
        <dbReference type="ARBA" id="ARBA00022842"/>
    </source>
</evidence>
<comment type="cofactor">
    <cofactor evidence="1">
        <name>Mn(2+)</name>
        <dbReference type="ChEBI" id="CHEBI:29035"/>
    </cofactor>
</comment>
<keyword evidence="6" id="KW-0432">Leucine biosynthesis</keyword>
<evidence type="ECO:0000256" key="11">
    <source>
        <dbReference type="ARBA" id="ARBA00023027"/>
    </source>
</evidence>
<reference evidence="14 15" key="1">
    <citation type="journal article" date="2021" name="Nat. Commun.">
        <title>Genetic determinants of endophytism in the Arabidopsis root mycobiome.</title>
        <authorList>
            <person name="Mesny F."/>
            <person name="Miyauchi S."/>
            <person name="Thiergart T."/>
            <person name="Pickel B."/>
            <person name="Atanasova L."/>
            <person name="Karlsson M."/>
            <person name="Huettel B."/>
            <person name="Barry K.W."/>
            <person name="Haridas S."/>
            <person name="Chen C."/>
            <person name="Bauer D."/>
            <person name="Andreopoulos W."/>
            <person name="Pangilinan J."/>
            <person name="LaButti K."/>
            <person name="Riley R."/>
            <person name="Lipzen A."/>
            <person name="Clum A."/>
            <person name="Drula E."/>
            <person name="Henrissat B."/>
            <person name="Kohler A."/>
            <person name="Grigoriev I.V."/>
            <person name="Martin F.M."/>
            <person name="Hacquard S."/>
        </authorList>
    </citation>
    <scope>NUCLEOTIDE SEQUENCE [LARGE SCALE GENOMIC DNA]</scope>
    <source>
        <strain evidence="14 15">MPI-SDFR-AT-0080</strain>
    </source>
</reference>
<dbReference type="Proteomes" id="UP000774617">
    <property type="component" value="Unassembled WGS sequence"/>
</dbReference>
<dbReference type="InterPro" id="IPR019818">
    <property type="entry name" value="IsoCit/isopropylmalate_DH_CS"/>
</dbReference>
<gene>
    <name evidence="14" type="ORF">B0J12DRAFT_710555</name>
</gene>
<organism evidence="14 15">
    <name type="scientific">Macrophomina phaseolina</name>
    <dbReference type="NCBI Taxonomy" id="35725"/>
    <lineage>
        <taxon>Eukaryota</taxon>
        <taxon>Fungi</taxon>
        <taxon>Dikarya</taxon>
        <taxon>Ascomycota</taxon>
        <taxon>Pezizomycotina</taxon>
        <taxon>Dothideomycetes</taxon>
        <taxon>Dothideomycetes incertae sedis</taxon>
        <taxon>Botryosphaeriales</taxon>
        <taxon>Botryosphaeriaceae</taxon>
        <taxon>Macrophomina</taxon>
    </lineage>
</organism>
<name>A0ABQ8GED0_9PEZI</name>
<keyword evidence="15" id="KW-1185">Reference proteome</keyword>
<sequence length="389" mass="41287">MANRASQDNHRAPGPPNSTIRSAACVFLFSLLRIDSITSLPRMYHVGLPTKSIRMDSGILNHSAFDAYGVSITPEALSDATSASAVLVGAVGGPKWSKNRLPVEWGLGDLRKALDAFGNLRPVNFAAPILLEQSALKPERCAGADILIVRELTGGVYFGQRREHGVDGKELDWASDTDTYTRAEIERVARLAGKLALATNPPRSIISLDKANVLAACGRLWRGVVDEIIRTEFPQVEPEHMLIDSAAMVMASNLRRLNGVILTSNMFGDIISDEASAITGSIGLLPSASLCDIPDDIRGGSNVKGLYEPIHGSAPDIAGKGVVNPAGMILSVAMMFKYSLNMESVSTAIEKAVRDTLQSGMLTKDLGGAGSTTDFGDAVVAALRSQAVC</sequence>
<comment type="cofactor">
    <cofactor evidence="2">
        <name>Mg(2+)</name>
        <dbReference type="ChEBI" id="CHEBI:18420"/>
    </cofactor>
</comment>
<evidence type="ECO:0000256" key="4">
    <source>
        <dbReference type="ARBA" id="ARBA00011738"/>
    </source>
</evidence>
<dbReference type="EC" id="1.1.1.85" evidence="5"/>
<evidence type="ECO:0000256" key="6">
    <source>
        <dbReference type="ARBA" id="ARBA00022430"/>
    </source>
</evidence>
<evidence type="ECO:0000259" key="13">
    <source>
        <dbReference type="SMART" id="SM01329"/>
    </source>
</evidence>
<keyword evidence="8" id="KW-0479">Metal-binding</keyword>
<dbReference type="PROSITE" id="PS00470">
    <property type="entry name" value="IDH_IMDH"/>
    <property type="match status" value="1"/>
</dbReference>
<feature type="domain" description="Isopropylmalate dehydrogenase-like" evidence="13">
    <location>
        <begin position="36"/>
        <end position="379"/>
    </location>
</feature>
<dbReference type="Gene3D" id="3.40.718.10">
    <property type="entry name" value="Isopropylmalate Dehydrogenase"/>
    <property type="match status" value="1"/>
</dbReference>
<comment type="similarity">
    <text evidence="3">Belongs to the isocitrate and isopropylmalate dehydrogenases family.</text>
</comment>
<evidence type="ECO:0000256" key="3">
    <source>
        <dbReference type="ARBA" id="ARBA00007769"/>
    </source>
</evidence>